<dbReference type="InterPro" id="IPR041373">
    <property type="entry name" value="RT_RNaseH"/>
</dbReference>
<dbReference type="EMBL" id="AVOT02014879">
    <property type="protein sequence ID" value="MBW0498740.1"/>
    <property type="molecule type" value="Genomic_DNA"/>
</dbReference>
<dbReference type="InterPro" id="IPR036397">
    <property type="entry name" value="RNaseH_sf"/>
</dbReference>
<dbReference type="GO" id="GO:0004519">
    <property type="term" value="F:endonuclease activity"/>
    <property type="evidence" value="ECO:0007669"/>
    <property type="project" value="UniProtKB-KW"/>
</dbReference>
<feature type="domain" description="Reverse transcriptase RNase H-like" evidence="7">
    <location>
        <begin position="18"/>
        <end position="125"/>
    </location>
</feature>
<evidence type="ECO:0000259" key="8">
    <source>
        <dbReference type="Pfam" id="PF17921"/>
    </source>
</evidence>
<evidence type="ECO:0000313" key="9">
    <source>
        <dbReference type="EMBL" id="MBW0498740.1"/>
    </source>
</evidence>
<keyword evidence="6" id="KW-0695">RNA-directed DNA polymerase</keyword>
<dbReference type="Gene3D" id="1.10.340.70">
    <property type="match status" value="1"/>
</dbReference>
<keyword evidence="5" id="KW-0378">Hydrolase</keyword>
<keyword evidence="1" id="KW-0808">Transferase</keyword>
<evidence type="ECO:0000256" key="1">
    <source>
        <dbReference type="ARBA" id="ARBA00022679"/>
    </source>
</evidence>
<keyword evidence="2" id="KW-0548">Nucleotidyltransferase</keyword>
<dbReference type="Pfam" id="PF17917">
    <property type="entry name" value="RT_RNaseH"/>
    <property type="match status" value="1"/>
</dbReference>
<evidence type="ECO:0000256" key="2">
    <source>
        <dbReference type="ARBA" id="ARBA00022695"/>
    </source>
</evidence>
<keyword evidence="4" id="KW-0255">Endonuclease</keyword>
<keyword evidence="3" id="KW-0540">Nuclease</keyword>
<reference evidence="9" key="1">
    <citation type="submission" date="2021-03" db="EMBL/GenBank/DDBJ databases">
        <title>Draft genome sequence of rust myrtle Austropuccinia psidii MF-1, a brazilian biotype.</title>
        <authorList>
            <person name="Quecine M.C."/>
            <person name="Pachon D.M.R."/>
            <person name="Bonatelli M.L."/>
            <person name="Correr F.H."/>
            <person name="Franceschini L.M."/>
            <person name="Leite T.F."/>
            <person name="Margarido G.R.A."/>
            <person name="Almeida C.A."/>
            <person name="Ferrarezi J.A."/>
            <person name="Labate C.A."/>
        </authorList>
    </citation>
    <scope>NUCLEOTIDE SEQUENCE</scope>
    <source>
        <strain evidence="9">MF-1</strain>
    </source>
</reference>
<dbReference type="SUPFAM" id="SSF53098">
    <property type="entry name" value="Ribonuclease H-like"/>
    <property type="match status" value="1"/>
</dbReference>
<evidence type="ECO:0000256" key="5">
    <source>
        <dbReference type="ARBA" id="ARBA00022801"/>
    </source>
</evidence>
<dbReference type="Pfam" id="PF17921">
    <property type="entry name" value="Integrase_H2C2"/>
    <property type="match status" value="1"/>
</dbReference>
<evidence type="ECO:0000313" key="10">
    <source>
        <dbReference type="Proteomes" id="UP000765509"/>
    </source>
</evidence>
<dbReference type="SUPFAM" id="SSF56672">
    <property type="entry name" value="DNA/RNA polymerases"/>
    <property type="match status" value="1"/>
</dbReference>
<dbReference type="InterPro" id="IPR050951">
    <property type="entry name" value="Retrovirus_Pol_polyprotein"/>
</dbReference>
<evidence type="ECO:0000256" key="3">
    <source>
        <dbReference type="ARBA" id="ARBA00022722"/>
    </source>
</evidence>
<comment type="caution">
    <text evidence="9">The sequence shown here is derived from an EMBL/GenBank/DDBJ whole genome shotgun (WGS) entry which is preliminary data.</text>
</comment>
<dbReference type="Proteomes" id="UP000765509">
    <property type="component" value="Unassembled WGS sequence"/>
</dbReference>
<feature type="domain" description="Integrase zinc-binding" evidence="8">
    <location>
        <begin position="253"/>
        <end position="307"/>
    </location>
</feature>
<sequence>MKKIKYALTNAPLLLMPDWKLPFKLYIDACGEGLGAALNQVQIVNHRPYEHPICFISRQIKPTEGRYGASKMECLCLVWAVEKLHYYIDGSVFGVITDCNAVKSLLNMKNLNRHMLRWQISIQEYRGNMTILQKAGNIHKNSDGLSRWALPNAPDNPSYVPTSAEPQISIEGINITDVGTEFFEEVRESYKKDNNCHILTALLDKDCKDASLAHSMDDIWKKSYDNGRFHLFDGILYHRSKHTCVMVLCSKMLINTILLEFHDNIYSGNLSEDRKMERIKKFSWWPSWRKYVIEYCHRCYRCQKSNKATGKRFGLMIHIQGPSTPCKKPIFLPCHKDDTAIDTALLIWNRVISHTALFKNIISDRDPKFTLALWTNLHKLLGTKLSFSKAYHLQTDGLAERIIQTLAEIIIRFCAYGLEIKDSDGFTHDCCTLIPAL</sequence>
<dbReference type="PANTHER" id="PTHR37984">
    <property type="entry name" value="PROTEIN CBG26694"/>
    <property type="match status" value="1"/>
</dbReference>
<dbReference type="InterPro" id="IPR043502">
    <property type="entry name" value="DNA/RNA_pol_sf"/>
</dbReference>
<name>A0A9Q3DCX7_9BASI</name>
<dbReference type="InterPro" id="IPR012337">
    <property type="entry name" value="RNaseH-like_sf"/>
</dbReference>
<evidence type="ECO:0000259" key="7">
    <source>
        <dbReference type="Pfam" id="PF17917"/>
    </source>
</evidence>
<dbReference type="GO" id="GO:0003964">
    <property type="term" value="F:RNA-directed DNA polymerase activity"/>
    <property type="evidence" value="ECO:0007669"/>
    <property type="project" value="UniProtKB-KW"/>
</dbReference>
<evidence type="ECO:0000256" key="6">
    <source>
        <dbReference type="ARBA" id="ARBA00022918"/>
    </source>
</evidence>
<evidence type="ECO:0008006" key="11">
    <source>
        <dbReference type="Google" id="ProtNLM"/>
    </source>
</evidence>
<dbReference type="CDD" id="cd09274">
    <property type="entry name" value="RNase_HI_RT_Ty3"/>
    <property type="match status" value="1"/>
</dbReference>
<proteinExistence type="predicted"/>
<keyword evidence="10" id="KW-1185">Reference proteome</keyword>
<dbReference type="PANTHER" id="PTHR37984:SF5">
    <property type="entry name" value="PROTEIN NYNRIN-LIKE"/>
    <property type="match status" value="1"/>
</dbReference>
<gene>
    <name evidence="9" type="ORF">O181_038455</name>
</gene>
<evidence type="ECO:0000256" key="4">
    <source>
        <dbReference type="ARBA" id="ARBA00022759"/>
    </source>
</evidence>
<dbReference type="GO" id="GO:0003676">
    <property type="term" value="F:nucleic acid binding"/>
    <property type="evidence" value="ECO:0007669"/>
    <property type="project" value="InterPro"/>
</dbReference>
<accession>A0A9Q3DCX7</accession>
<dbReference type="GO" id="GO:0016787">
    <property type="term" value="F:hydrolase activity"/>
    <property type="evidence" value="ECO:0007669"/>
    <property type="project" value="UniProtKB-KW"/>
</dbReference>
<dbReference type="InterPro" id="IPR041588">
    <property type="entry name" value="Integrase_H2C2"/>
</dbReference>
<dbReference type="Gene3D" id="3.30.420.10">
    <property type="entry name" value="Ribonuclease H-like superfamily/Ribonuclease H"/>
    <property type="match status" value="1"/>
</dbReference>
<protein>
    <recommendedName>
        <fullName evidence="11">Integrase catalytic domain-containing protein</fullName>
    </recommendedName>
</protein>
<dbReference type="AlphaFoldDB" id="A0A9Q3DCX7"/>
<organism evidence="9 10">
    <name type="scientific">Austropuccinia psidii MF-1</name>
    <dbReference type="NCBI Taxonomy" id="1389203"/>
    <lineage>
        <taxon>Eukaryota</taxon>
        <taxon>Fungi</taxon>
        <taxon>Dikarya</taxon>
        <taxon>Basidiomycota</taxon>
        <taxon>Pucciniomycotina</taxon>
        <taxon>Pucciniomycetes</taxon>
        <taxon>Pucciniales</taxon>
        <taxon>Sphaerophragmiaceae</taxon>
        <taxon>Austropuccinia</taxon>
    </lineage>
</organism>